<dbReference type="EMBL" id="JAYJLD010000020">
    <property type="protein sequence ID" value="MEB3102653.1"/>
    <property type="molecule type" value="Genomic_DNA"/>
</dbReference>
<dbReference type="PANTHER" id="PTHR43471">
    <property type="entry name" value="ABC TRANSPORTER PERMEASE"/>
    <property type="match status" value="1"/>
</dbReference>
<name>A0ABU5ZJH7_9BACL</name>
<dbReference type="Proteomes" id="UP001310386">
    <property type="component" value="Unassembled WGS sequence"/>
</dbReference>
<reference evidence="2" key="1">
    <citation type="submission" date="2023-12" db="EMBL/GenBank/DDBJ databases">
        <title>Fervidustalea candida gen. nov., sp. nov., a novel member of the family Paenibacillaceae isolated from a geothermal area.</title>
        <authorList>
            <person name="Li W.-J."/>
            <person name="Jiao J.-Y."/>
            <person name="Chen Y."/>
        </authorList>
    </citation>
    <scope>NUCLEOTIDE SEQUENCE</scope>
    <source>
        <strain evidence="2">SYSU GA230002</strain>
    </source>
</reference>
<feature type="transmembrane region" description="Helical" evidence="1">
    <location>
        <begin position="211"/>
        <end position="231"/>
    </location>
</feature>
<feature type="transmembrane region" description="Helical" evidence="1">
    <location>
        <begin position="96"/>
        <end position="115"/>
    </location>
</feature>
<feature type="transmembrane region" description="Helical" evidence="1">
    <location>
        <begin position="243"/>
        <end position="266"/>
    </location>
</feature>
<evidence type="ECO:0000256" key="1">
    <source>
        <dbReference type="SAM" id="Phobius"/>
    </source>
</evidence>
<protein>
    <submittedName>
        <fullName evidence="2">ABC transporter permease</fullName>
    </submittedName>
</protein>
<feature type="transmembrane region" description="Helical" evidence="1">
    <location>
        <begin position="170"/>
        <end position="191"/>
    </location>
</feature>
<organism evidence="2 3">
    <name type="scientific">Ferviditalea candida</name>
    <dbReference type="NCBI Taxonomy" id="3108399"/>
    <lineage>
        <taxon>Bacteria</taxon>
        <taxon>Bacillati</taxon>
        <taxon>Bacillota</taxon>
        <taxon>Bacilli</taxon>
        <taxon>Bacillales</taxon>
        <taxon>Paenibacillaceae</taxon>
        <taxon>Ferviditalea</taxon>
    </lineage>
</organism>
<keyword evidence="1" id="KW-1133">Transmembrane helix</keyword>
<dbReference type="Pfam" id="PF12679">
    <property type="entry name" value="ABC2_membrane_2"/>
    <property type="match status" value="1"/>
</dbReference>
<evidence type="ECO:0000313" key="2">
    <source>
        <dbReference type="EMBL" id="MEB3102653.1"/>
    </source>
</evidence>
<dbReference type="RefSeq" id="WP_371754772.1">
    <property type="nucleotide sequence ID" value="NZ_JAYJLD010000020.1"/>
</dbReference>
<comment type="caution">
    <text evidence="2">The sequence shown here is derived from an EMBL/GenBank/DDBJ whole genome shotgun (WGS) entry which is preliminary data.</text>
</comment>
<proteinExistence type="predicted"/>
<gene>
    <name evidence="2" type="ORF">VF724_13360</name>
</gene>
<evidence type="ECO:0000313" key="3">
    <source>
        <dbReference type="Proteomes" id="UP001310386"/>
    </source>
</evidence>
<keyword evidence="1" id="KW-0812">Transmembrane</keyword>
<sequence>MKLLAIAEREIKLGFRNPWSYSFLGLFTLFSTALLLIQSQGEIGGYTHTTGTMLNLILYLLPLMALLLGSFSVTAEKEEGGWHLLATYPLSSPTLLWGKYLGLTVVLFTIISFGYGFSGLLGFLTGKSFTPRDLMLYFIFSMLIVVIFLGIAILLGALSLNRWQALTIGVGLWFLLILGWPTLLVSVLGFLPYPWIKPVLEGVSLLNPAEFIRIFVVMKLGGGSVFGPEYYQWIRWIDSSSTANFAFVLICLLWIGLTVSLAVWIWERGRNHG</sequence>
<feature type="transmembrane region" description="Helical" evidence="1">
    <location>
        <begin position="21"/>
        <end position="37"/>
    </location>
</feature>
<keyword evidence="1" id="KW-0472">Membrane</keyword>
<keyword evidence="3" id="KW-1185">Reference proteome</keyword>
<feature type="transmembrane region" description="Helical" evidence="1">
    <location>
        <begin position="135"/>
        <end position="158"/>
    </location>
</feature>
<accession>A0ABU5ZJH7</accession>
<feature type="transmembrane region" description="Helical" evidence="1">
    <location>
        <begin position="57"/>
        <end position="75"/>
    </location>
</feature>